<comment type="similarity">
    <text evidence="2 4">Belongs to the pyridoxal phosphate-binding protein YggS/PROSC family.</text>
</comment>
<dbReference type="InterPro" id="IPR029066">
    <property type="entry name" value="PLP-binding_barrel"/>
</dbReference>
<dbReference type="HAMAP" id="MF_02087">
    <property type="entry name" value="PLP_homeostasis"/>
    <property type="match status" value="1"/>
</dbReference>
<sequence>MSSRSASKDATPDLAESYAAVMGRVGAAAERSGRRAEDVLVVAVSKYAELDQLRTLVDLGHVDFGENQVQQLAQRAPQLSEYLARHRAMRGASSSGSIAPERIRWHMVGHLQRNKVKQCVPHVQLIHSVDSLRLAEELHNHGAKHDADTDVLLQVNVSGEGTKNGVAPAAVVHLLEQIDTMMHLRCRGLMTMAPHHENPEDCRAVFARTRELFEDCRGSRYAGDRFNILSMGMSNDFEVAIEEGANLVRVGSALFGTADAGG</sequence>
<name>I0IIM8_PHYMF</name>
<dbReference type="OrthoDB" id="9804072at2"/>
<gene>
    <name evidence="6" type="ordered locus">PSMK_29570</name>
</gene>
<proteinExistence type="inferred from homology"/>
<evidence type="ECO:0000256" key="3">
    <source>
        <dbReference type="PIRSR" id="PIRSR004848-1"/>
    </source>
</evidence>
<dbReference type="SUPFAM" id="SSF51419">
    <property type="entry name" value="PLP-binding barrel"/>
    <property type="match status" value="1"/>
</dbReference>
<feature type="modified residue" description="N6-(pyridoxal phosphate)lysine" evidence="2 3">
    <location>
        <position position="46"/>
    </location>
</feature>
<keyword evidence="1 2" id="KW-0663">Pyridoxal phosphate</keyword>
<accession>I0IIM8</accession>
<dbReference type="Pfam" id="PF01168">
    <property type="entry name" value="Ala_racemase_N"/>
    <property type="match status" value="1"/>
</dbReference>
<feature type="domain" description="Alanine racemase N-terminal" evidence="5">
    <location>
        <begin position="104"/>
        <end position="257"/>
    </location>
</feature>
<evidence type="ECO:0000259" key="5">
    <source>
        <dbReference type="Pfam" id="PF01168"/>
    </source>
</evidence>
<dbReference type="HOGENOM" id="CLU_059988_1_0_0"/>
<dbReference type="GO" id="GO:0030170">
    <property type="term" value="F:pyridoxal phosphate binding"/>
    <property type="evidence" value="ECO:0007669"/>
    <property type="project" value="UniProtKB-UniRule"/>
</dbReference>
<protein>
    <recommendedName>
        <fullName evidence="2">Pyridoxal phosphate homeostasis protein</fullName>
        <shortName evidence="2">PLP homeostasis protein</shortName>
    </recommendedName>
</protein>
<keyword evidence="7" id="KW-1185">Reference proteome</keyword>
<evidence type="ECO:0000256" key="2">
    <source>
        <dbReference type="HAMAP-Rule" id="MF_02087"/>
    </source>
</evidence>
<evidence type="ECO:0000256" key="4">
    <source>
        <dbReference type="RuleBase" id="RU004514"/>
    </source>
</evidence>
<dbReference type="Gene3D" id="3.20.20.10">
    <property type="entry name" value="Alanine racemase"/>
    <property type="match status" value="1"/>
</dbReference>
<dbReference type="KEGG" id="phm:PSMK_29570"/>
<evidence type="ECO:0000313" key="6">
    <source>
        <dbReference type="EMBL" id="BAM05116.1"/>
    </source>
</evidence>
<dbReference type="FunFam" id="3.20.20.10:FF:000018">
    <property type="entry name" value="Pyridoxal phosphate homeostasis protein"/>
    <property type="match status" value="1"/>
</dbReference>
<comment type="cofactor">
    <cofactor evidence="3">
        <name>pyridoxal 5'-phosphate</name>
        <dbReference type="ChEBI" id="CHEBI:597326"/>
    </cofactor>
</comment>
<dbReference type="NCBIfam" id="TIGR00044">
    <property type="entry name" value="YggS family pyridoxal phosphate-dependent enzyme"/>
    <property type="match status" value="1"/>
</dbReference>
<dbReference type="InterPro" id="IPR001608">
    <property type="entry name" value="Ala_racemase_N"/>
</dbReference>
<dbReference type="RefSeq" id="WP_014438324.1">
    <property type="nucleotide sequence ID" value="NC_017080.1"/>
</dbReference>
<dbReference type="eggNOG" id="COG0325">
    <property type="taxonomic scope" value="Bacteria"/>
</dbReference>
<dbReference type="PANTHER" id="PTHR10146:SF14">
    <property type="entry name" value="PYRIDOXAL PHOSPHATE HOMEOSTASIS PROTEIN"/>
    <property type="match status" value="1"/>
</dbReference>
<dbReference type="InterPro" id="IPR011078">
    <property type="entry name" value="PyrdxlP_homeostasis"/>
</dbReference>
<organism evidence="6 7">
    <name type="scientific">Phycisphaera mikurensis (strain NBRC 102666 / KCTC 22515 / FYK2301M01)</name>
    <dbReference type="NCBI Taxonomy" id="1142394"/>
    <lineage>
        <taxon>Bacteria</taxon>
        <taxon>Pseudomonadati</taxon>
        <taxon>Planctomycetota</taxon>
        <taxon>Phycisphaerae</taxon>
        <taxon>Phycisphaerales</taxon>
        <taxon>Phycisphaeraceae</taxon>
        <taxon>Phycisphaera</taxon>
    </lineage>
</organism>
<dbReference type="AlphaFoldDB" id="I0IIM8"/>
<dbReference type="Proteomes" id="UP000007881">
    <property type="component" value="Chromosome"/>
</dbReference>
<dbReference type="STRING" id="1142394.PSMK_29570"/>
<dbReference type="PANTHER" id="PTHR10146">
    <property type="entry name" value="PROLINE SYNTHETASE CO-TRANSCRIBED BACTERIAL HOMOLOG PROTEIN"/>
    <property type="match status" value="1"/>
</dbReference>
<evidence type="ECO:0000256" key="1">
    <source>
        <dbReference type="ARBA" id="ARBA00022898"/>
    </source>
</evidence>
<evidence type="ECO:0000313" key="7">
    <source>
        <dbReference type="Proteomes" id="UP000007881"/>
    </source>
</evidence>
<dbReference type="CDD" id="cd00635">
    <property type="entry name" value="PLPDE_III_YBL036c_like"/>
    <property type="match status" value="1"/>
</dbReference>
<dbReference type="EMBL" id="AP012338">
    <property type="protein sequence ID" value="BAM05116.1"/>
    <property type="molecule type" value="Genomic_DNA"/>
</dbReference>
<dbReference type="PIRSF" id="PIRSF004848">
    <property type="entry name" value="YBL036c_PLPDEIII"/>
    <property type="match status" value="1"/>
</dbReference>
<reference evidence="6 7" key="1">
    <citation type="submission" date="2012-02" db="EMBL/GenBank/DDBJ databases">
        <title>Complete genome sequence of Phycisphaera mikurensis NBRC 102666.</title>
        <authorList>
            <person name="Ankai A."/>
            <person name="Hosoyama A."/>
            <person name="Terui Y."/>
            <person name="Sekine M."/>
            <person name="Fukai R."/>
            <person name="Kato Y."/>
            <person name="Nakamura S."/>
            <person name="Yamada-Narita S."/>
            <person name="Kawakoshi A."/>
            <person name="Fukunaga Y."/>
            <person name="Yamazaki S."/>
            <person name="Fujita N."/>
        </authorList>
    </citation>
    <scope>NUCLEOTIDE SEQUENCE [LARGE SCALE GENOMIC DNA]</scope>
    <source>
        <strain evidence="7">NBRC 102666 / KCTC 22515 / FYK2301M01</strain>
    </source>
</reference>
<dbReference type="PATRIC" id="fig|1142394.8.peg.3064"/>
<comment type="function">
    <text evidence="2">Pyridoxal 5'-phosphate (PLP)-binding protein, which is involved in PLP homeostasis.</text>
</comment>